<dbReference type="OMA" id="IHYALCA"/>
<dbReference type="RefSeq" id="XP_002782682.1">
    <property type="nucleotide sequence ID" value="XM_002782636.1"/>
</dbReference>
<gene>
    <name evidence="1" type="ORF">Pmar_PMAR009788</name>
</gene>
<dbReference type="EMBL" id="GG674234">
    <property type="protein sequence ID" value="EER14477.1"/>
    <property type="molecule type" value="Genomic_DNA"/>
</dbReference>
<dbReference type="Proteomes" id="UP000007800">
    <property type="component" value="Unassembled WGS sequence"/>
</dbReference>
<sequence>MVPDLVDLRLEVVYWLRQTAVPLRPGDDIDRTQLRGLSEQVQGRLTDESLLYSKAVVSGESALSPANDIVRFQFAFSLIAHFAVLADEFHTLVREYEMSLPEETNGAKAGTSIETVSIHYALCASPYCLGSGGTGGRDVWILGTGTTPFLSLADPRGVSGEGN</sequence>
<proteinExistence type="predicted"/>
<dbReference type="InParanoid" id="C5KM17"/>
<dbReference type="AlphaFoldDB" id="C5KM17"/>
<keyword evidence="2" id="KW-1185">Reference proteome</keyword>
<organism evidence="2">
    <name type="scientific">Perkinsus marinus (strain ATCC 50983 / TXsc)</name>
    <dbReference type="NCBI Taxonomy" id="423536"/>
    <lineage>
        <taxon>Eukaryota</taxon>
        <taxon>Sar</taxon>
        <taxon>Alveolata</taxon>
        <taxon>Perkinsozoa</taxon>
        <taxon>Perkinsea</taxon>
        <taxon>Perkinsida</taxon>
        <taxon>Perkinsidae</taxon>
        <taxon>Perkinsus</taxon>
    </lineage>
</organism>
<reference evidence="1 2" key="1">
    <citation type="submission" date="2008-07" db="EMBL/GenBank/DDBJ databases">
        <authorList>
            <person name="El-Sayed N."/>
            <person name="Caler E."/>
            <person name="Inman J."/>
            <person name="Amedeo P."/>
            <person name="Hass B."/>
            <person name="Wortman J."/>
        </authorList>
    </citation>
    <scope>NUCLEOTIDE SEQUENCE [LARGE SCALE GENOMIC DNA]</scope>
    <source>
        <strain evidence="2">ATCC 50983 / TXsc</strain>
    </source>
</reference>
<name>C5KM17_PERM5</name>
<protein>
    <submittedName>
        <fullName evidence="1">Uncharacterized protein</fullName>
    </submittedName>
</protein>
<dbReference type="GeneID" id="9045005"/>
<evidence type="ECO:0000313" key="1">
    <source>
        <dbReference type="EMBL" id="EER14477.1"/>
    </source>
</evidence>
<evidence type="ECO:0000313" key="2">
    <source>
        <dbReference type="Proteomes" id="UP000007800"/>
    </source>
</evidence>
<accession>C5KM17</accession>